<reference evidence="1 2" key="1">
    <citation type="submission" date="2016-11" db="EMBL/GenBank/DDBJ databases">
        <title>A multilocus sequence analysis scheme for characterization of bacteria in the genus Thioclava.</title>
        <authorList>
            <person name="Liu Y."/>
            <person name="Shao Z."/>
        </authorList>
    </citation>
    <scope>NUCLEOTIDE SEQUENCE [LARGE SCALE GENOMIC DNA]</scope>
    <source>
        <strain evidence="1 2">TAW-CT134</strain>
    </source>
</reference>
<keyword evidence="2" id="KW-1185">Reference proteome</keyword>
<comment type="caution">
    <text evidence="1">The sequence shown here is derived from an EMBL/GenBank/DDBJ whole genome shotgun (WGS) entry which is preliminary data.</text>
</comment>
<dbReference type="Pfam" id="PF03928">
    <property type="entry name" value="HbpS-like"/>
    <property type="match status" value="1"/>
</dbReference>
<dbReference type="InterPro" id="IPR038084">
    <property type="entry name" value="PduO/GlcC-like_sf"/>
</dbReference>
<dbReference type="PANTHER" id="PTHR34309">
    <property type="entry name" value="SLR1406 PROTEIN"/>
    <property type="match status" value="1"/>
</dbReference>
<protein>
    <submittedName>
        <fullName evidence="1">Glcg protein</fullName>
    </submittedName>
</protein>
<dbReference type="InterPro" id="IPR005624">
    <property type="entry name" value="PduO/GlcC-like"/>
</dbReference>
<dbReference type="PANTHER" id="PTHR34309:SF10">
    <property type="entry name" value="SLR1406 PROTEIN"/>
    <property type="match status" value="1"/>
</dbReference>
<proteinExistence type="predicted"/>
<dbReference type="EMBL" id="MPZV01000005">
    <property type="protein sequence ID" value="OOY22541.1"/>
    <property type="molecule type" value="Genomic_DNA"/>
</dbReference>
<gene>
    <name evidence="1" type="ORF">BMI91_17880</name>
</gene>
<organism evidence="1 2">
    <name type="scientific">Thioclava sediminum</name>
    <dbReference type="NCBI Taxonomy" id="1915319"/>
    <lineage>
        <taxon>Bacteria</taxon>
        <taxon>Pseudomonadati</taxon>
        <taxon>Pseudomonadota</taxon>
        <taxon>Alphaproteobacteria</taxon>
        <taxon>Rhodobacterales</taxon>
        <taxon>Paracoccaceae</taxon>
        <taxon>Thioclava</taxon>
    </lineage>
</organism>
<dbReference type="Proteomes" id="UP000190787">
    <property type="component" value="Unassembled WGS sequence"/>
</dbReference>
<evidence type="ECO:0000313" key="1">
    <source>
        <dbReference type="EMBL" id="OOY22541.1"/>
    </source>
</evidence>
<dbReference type="SUPFAM" id="SSF143744">
    <property type="entry name" value="GlcG-like"/>
    <property type="match status" value="1"/>
</dbReference>
<accession>A0ABX3MS69</accession>
<dbReference type="Gene3D" id="3.30.450.150">
    <property type="entry name" value="Haem-degrading domain"/>
    <property type="match status" value="1"/>
</dbReference>
<dbReference type="InterPro" id="IPR052517">
    <property type="entry name" value="GlcG_carb_metab_protein"/>
</dbReference>
<evidence type="ECO:0000313" key="2">
    <source>
        <dbReference type="Proteomes" id="UP000190787"/>
    </source>
</evidence>
<name>A0ABX3MS69_9RHOB</name>
<dbReference type="RefSeq" id="WP_078606103.1">
    <property type="nucleotide sequence ID" value="NZ_MPZV01000005.1"/>
</dbReference>
<sequence>MITLEKAQKMIETALAQGVEDGLKPLSAIVLDAGGHPLAFARADGAAPGRFEIARAKAYGAVMLGMGGKAQMARAEAQAYFMAAVNGIYDGKTCPVPGGVLIRDESGAVIGAMGVTGDTSDNDAKVAVAGIEAAGFTAED</sequence>